<keyword evidence="4" id="KW-0378">Hydrolase</keyword>
<reference evidence="8 9" key="1">
    <citation type="submission" date="2019-02" db="EMBL/GenBank/DDBJ databases">
        <title>Deep-cultivation of Planctomycetes and their phenomic and genomic characterization uncovers novel biology.</title>
        <authorList>
            <person name="Wiegand S."/>
            <person name="Jogler M."/>
            <person name="Boedeker C."/>
            <person name="Pinto D."/>
            <person name="Vollmers J."/>
            <person name="Rivas-Marin E."/>
            <person name="Kohn T."/>
            <person name="Peeters S.H."/>
            <person name="Heuer A."/>
            <person name="Rast P."/>
            <person name="Oberbeckmann S."/>
            <person name="Bunk B."/>
            <person name="Jeske O."/>
            <person name="Meyerdierks A."/>
            <person name="Storesund J.E."/>
            <person name="Kallscheuer N."/>
            <person name="Luecker S."/>
            <person name="Lage O.M."/>
            <person name="Pohl T."/>
            <person name="Merkel B.J."/>
            <person name="Hornburger P."/>
            <person name="Mueller R.-W."/>
            <person name="Bruemmer F."/>
            <person name="Labrenz M."/>
            <person name="Spormann A.M."/>
            <person name="Op den Camp H."/>
            <person name="Overmann J."/>
            <person name="Amann R."/>
            <person name="Jetten M.S.M."/>
            <person name="Mascher T."/>
            <person name="Medema M.H."/>
            <person name="Devos D.P."/>
            <person name="Kaster A.-K."/>
            <person name="Ovreas L."/>
            <person name="Rohde M."/>
            <person name="Galperin M.Y."/>
            <person name="Jogler C."/>
        </authorList>
    </citation>
    <scope>NUCLEOTIDE SEQUENCE [LARGE SCALE GENOMIC DNA]</scope>
    <source>
        <strain evidence="8 9">Pla175</strain>
    </source>
</reference>
<evidence type="ECO:0000313" key="8">
    <source>
        <dbReference type="EMBL" id="QDU87932.1"/>
    </source>
</evidence>
<evidence type="ECO:0000256" key="3">
    <source>
        <dbReference type="ARBA" id="ARBA00022759"/>
    </source>
</evidence>
<evidence type="ECO:0000256" key="1">
    <source>
        <dbReference type="ARBA" id="ARBA00022722"/>
    </source>
</evidence>
<dbReference type="InterPro" id="IPR003154">
    <property type="entry name" value="S1/P1nuclease"/>
</dbReference>
<dbReference type="GO" id="GO:0016788">
    <property type="term" value="F:hydrolase activity, acting on ester bonds"/>
    <property type="evidence" value="ECO:0007669"/>
    <property type="project" value="InterPro"/>
</dbReference>
<keyword evidence="3" id="KW-0255">Endonuclease</keyword>
<dbReference type="SUPFAM" id="SSF48537">
    <property type="entry name" value="Phospholipase C/P1 nuclease"/>
    <property type="match status" value="1"/>
</dbReference>
<dbReference type="KEGG" id="pnd:Pla175_12990"/>
<accession>A0A518D8X8</accession>
<dbReference type="PANTHER" id="PTHR33146:SF26">
    <property type="entry name" value="ENDONUCLEASE 4"/>
    <property type="match status" value="1"/>
</dbReference>
<keyword evidence="6" id="KW-0325">Glycoprotein</keyword>
<evidence type="ECO:0000256" key="7">
    <source>
        <dbReference type="SAM" id="SignalP"/>
    </source>
</evidence>
<dbReference type="Pfam" id="PF02265">
    <property type="entry name" value="S1-P1_nuclease"/>
    <property type="match status" value="1"/>
</dbReference>
<name>A0A518D8X8_9BACT</name>
<gene>
    <name evidence="8" type="ORF">Pla175_12990</name>
</gene>
<dbReference type="GO" id="GO:0046872">
    <property type="term" value="F:metal ion binding"/>
    <property type="evidence" value="ECO:0007669"/>
    <property type="project" value="UniProtKB-KW"/>
</dbReference>
<dbReference type="Proteomes" id="UP000317429">
    <property type="component" value="Chromosome"/>
</dbReference>
<feature type="chain" id="PRO_5022118016" evidence="7">
    <location>
        <begin position="20"/>
        <end position="325"/>
    </location>
</feature>
<evidence type="ECO:0000256" key="6">
    <source>
        <dbReference type="ARBA" id="ARBA00023180"/>
    </source>
</evidence>
<dbReference type="GO" id="GO:0004519">
    <property type="term" value="F:endonuclease activity"/>
    <property type="evidence" value="ECO:0007669"/>
    <property type="project" value="UniProtKB-KW"/>
</dbReference>
<dbReference type="Gene3D" id="1.10.575.10">
    <property type="entry name" value="P1 Nuclease"/>
    <property type="match status" value="1"/>
</dbReference>
<evidence type="ECO:0000256" key="4">
    <source>
        <dbReference type="ARBA" id="ARBA00022801"/>
    </source>
</evidence>
<dbReference type="RefSeq" id="WP_145282306.1">
    <property type="nucleotide sequence ID" value="NZ_CP036291.1"/>
</dbReference>
<proteinExistence type="predicted"/>
<dbReference type="OrthoDB" id="267579at2"/>
<keyword evidence="2" id="KW-0479">Metal-binding</keyword>
<keyword evidence="5" id="KW-1015">Disulfide bond</keyword>
<dbReference type="InterPro" id="IPR008947">
    <property type="entry name" value="PLipase_C/P1_nuclease_dom_sf"/>
</dbReference>
<evidence type="ECO:0000256" key="5">
    <source>
        <dbReference type="ARBA" id="ARBA00023157"/>
    </source>
</evidence>
<dbReference type="GO" id="GO:0003676">
    <property type="term" value="F:nucleic acid binding"/>
    <property type="evidence" value="ECO:0007669"/>
    <property type="project" value="InterPro"/>
</dbReference>
<dbReference type="AlphaFoldDB" id="A0A518D8X8"/>
<dbReference type="GO" id="GO:0006308">
    <property type="term" value="P:DNA catabolic process"/>
    <property type="evidence" value="ECO:0007669"/>
    <property type="project" value="InterPro"/>
</dbReference>
<evidence type="ECO:0000256" key="2">
    <source>
        <dbReference type="ARBA" id="ARBA00022723"/>
    </source>
</evidence>
<protein>
    <submittedName>
        <fullName evidence="8">S1/P1 Nuclease</fullName>
    </submittedName>
</protein>
<dbReference type="PANTHER" id="PTHR33146">
    <property type="entry name" value="ENDONUCLEASE 4"/>
    <property type="match status" value="1"/>
</dbReference>
<organism evidence="8 9">
    <name type="scientific">Pirellulimonas nuda</name>
    <dbReference type="NCBI Taxonomy" id="2528009"/>
    <lineage>
        <taxon>Bacteria</taxon>
        <taxon>Pseudomonadati</taxon>
        <taxon>Planctomycetota</taxon>
        <taxon>Planctomycetia</taxon>
        <taxon>Pirellulales</taxon>
        <taxon>Lacipirellulaceae</taxon>
        <taxon>Pirellulimonas</taxon>
    </lineage>
</organism>
<sequence length="325" mass="35886" precursor="true">MTRTLAVLLLVFSAAIANAWSEQGHNIIALMAFDRLTHAEQAEIRTILAAHPRFVEDFTPPAKIENADRWRIGRAGYWPDVARKQPKYNRPTWHYQLGATLVLGEVANVPADPGPLPADATLDTKDLYVLQAIILCQNVLSNADADPGDRAIALCWLAHLTADILQPCHAGSLYVEGVFPEGDRRASEIKTQQAGNLHALWDQLLGSRFDEGDVDRRIREIQDMEPAEGPLPSRTMPIVMQLASVASLSRNVATIAVYEPEVLSPIRAVQRGDLAEVPKIKLTDKYLARAGHVAQVMSKEAARFLALAWREALKRAASTRRTPES</sequence>
<keyword evidence="9" id="KW-1185">Reference proteome</keyword>
<feature type="signal peptide" evidence="7">
    <location>
        <begin position="1"/>
        <end position="19"/>
    </location>
</feature>
<keyword evidence="1" id="KW-0540">Nuclease</keyword>
<evidence type="ECO:0000313" key="9">
    <source>
        <dbReference type="Proteomes" id="UP000317429"/>
    </source>
</evidence>
<keyword evidence="7" id="KW-0732">Signal</keyword>
<dbReference type="EMBL" id="CP036291">
    <property type="protein sequence ID" value="QDU87932.1"/>
    <property type="molecule type" value="Genomic_DNA"/>
</dbReference>